<proteinExistence type="predicted"/>
<evidence type="ECO:0000256" key="2">
    <source>
        <dbReference type="ARBA" id="ARBA00022692"/>
    </source>
</evidence>
<evidence type="ECO:0000256" key="1">
    <source>
        <dbReference type="ARBA" id="ARBA00004141"/>
    </source>
</evidence>
<dbReference type="InterPro" id="IPR011527">
    <property type="entry name" value="ABC1_TM_dom"/>
</dbReference>
<dbReference type="Gene3D" id="1.20.1560.10">
    <property type="entry name" value="ABC transporter type 1, transmembrane domain"/>
    <property type="match status" value="1"/>
</dbReference>
<feature type="transmembrane region" description="Helical" evidence="7">
    <location>
        <begin position="57"/>
        <end position="78"/>
    </location>
</feature>
<dbReference type="Pfam" id="PF00664">
    <property type="entry name" value="ABC_membrane"/>
    <property type="match status" value="1"/>
</dbReference>
<dbReference type="InterPro" id="IPR003593">
    <property type="entry name" value="AAA+_ATPase"/>
</dbReference>
<dbReference type="PANTHER" id="PTHR43394:SF1">
    <property type="entry name" value="ATP-BINDING CASSETTE SUB-FAMILY B MEMBER 10, MITOCHONDRIAL"/>
    <property type="match status" value="1"/>
</dbReference>
<dbReference type="PROSITE" id="PS00211">
    <property type="entry name" value="ABC_TRANSPORTER_1"/>
    <property type="match status" value="1"/>
</dbReference>
<feature type="domain" description="ABC transmembrane type-1" evidence="9">
    <location>
        <begin position="22"/>
        <end position="304"/>
    </location>
</feature>
<dbReference type="AlphaFoldDB" id="A0A2A2H7G0"/>
<feature type="domain" description="ABC transporter" evidence="8">
    <location>
        <begin position="335"/>
        <end position="540"/>
    </location>
</feature>
<dbReference type="InterPro" id="IPR017871">
    <property type="entry name" value="ABC_transporter-like_CS"/>
</dbReference>
<evidence type="ECO:0000256" key="3">
    <source>
        <dbReference type="ARBA" id="ARBA00022741"/>
    </source>
</evidence>
<dbReference type="EMBL" id="LMVM01000006">
    <property type="protein sequence ID" value="PAV05401.1"/>
    <property type="molecule type" value="Genomic_DNA"/>
</dbReference>
<dbReference type="Gene3D" id="3.40.50.300">
    <property type="entry name" value="P-loop containing nucleotide triphosphate hydrolases"/>
    <property type="match status" value="1"/>
</dbReference>
<keyword evidence="4 10" id="KW-0067">ATP-binding</keyword>
<dbReference type="InterPro" id="IPR036640">
    <property type="entry name" value="ABC1_TM_sf"/>
</dbReference>
<evidence type="ECO:0000256" key="4">
    <source>
        <dbReference type="ARBA" id="ARBA00022840"/>
    </source>
</evidence>
<keyword evidence="5 7" id="KW-1133">Transmembrane helix</keyword>
<dbReference type="InterPro" id="IPR027417">
    <property type="entry name" value="P-loop_NTPase"/>
</dbReference>
<dbReference type="OrthoDB" id="121502at2157"/>
<keyword evidence="11" id="KW-1185">Reference proteome</keyword>
<feature type="transmembrane region" description="Helical" evidence="7">
    <location>
        <begin position="128"/>
        <end position="153"/>
    </location>
</feature>
<dbReference type="GO" id="GO:0016887">
    <property type="term" value="F:ATP hydrolysis activity"/>
    <property type="evidence" value="ECO:0007669"/>
    <property type="project" value="InterPro"/>
</dbReference>
<keyword evidence="2 7" id="KW-0812">Transmembrane</keyword>
<evidence type="ECO:0000313" key="11">
    <source>
        <dbReference type="Proteomes" id="UP000217784"/>
    </source>
</evidence>
<evidence type="ECO:0000256" key="5">
    <source>
        <dbReference type="ARBA" id="ARBA00022989"/>
    </source>
</evidence>
<dbReference type="PANTHER" id="PTHR43394">
    <property type="entry name" value="ATP-DEPENDENT PERMEASE MDL1, MITOCHONDRIAL"/>
    <property type="match status" value="1"/>
</dbReference>
<reference evidence="10 11" key="1">
    <citation type="journal article" date="2017" name="BMC Genomics">
        <title>Genomic analysis of methanogenic archaea reveals a shift towards energy conservation.</title>
        <authorList>
            <person name="Gilmore S.P."/>
            <person name="Henske J.K."/>
            <person name="Sexton J.A."/>
            <person name="Solomon K.V."/>
            <person name="Seppala S."/>
            <person name="Yoo J.I."/>
            <person name="Huyett L.M."/>
            <person name="Pressman A."/>
            <person name="Cogan J.Z."/>
            <person name="Kivenson V."/>
            <person name="Peng X."/>
            <person name="Tan Y."/>
            <person name="Valentine D.L."/>
            <person name="O'Malley M.A."/>
        </authorList>
    </citation>
    <scope>NUCLEOTIDE SEQUENCE [LARGE SCALE GENOMIC DNA]</scope>
    <source>
        <strain evidence="10 11">M.o.H.</strain>
    </source>
</reference>
<keyword evidence="3" id="KW-0547">Nucleotide-binding</keyword>
<dbReference type="PROSITE" id="PS50893">
    <property type="entry name" value="ABC_TRANSPORTER_2"/>
    <property type="match status" value="1"/>
</dbReference>
<dbReference type="InterPro" id="IPR003439">
    <property type="entry name" value="ABC_transporter-like_ATP-bd"/>
</dbReference>
<evidence type="ECO:0000259" key="9">
    <source>
        <dbReference type="PROSITE" id="PS50929"/>
    </source>
</evidence>
<organism evidence="10 11">
    <name type="scientific">Methanobacterium bryantii</name>
    <dbReference type="NCBI Taxonomy" id="2161"/>
    <lineage>
        <taxon>Archaea</taxon>
        <taxon>Methanobacteriati</taxon>
        <taxon>Methanobacteriota</taxon>
        <taxon>Methanomada group</taxon>
        <taxon>Methanobacteria</taxon>
        <taxon>Methanobacteriales</taxon>
        <taxon>Methanobacteriaceae</taxon>
        <taxon>Methanobacterium</taxon>
    </lineage>
</organism>
<dbReference type="RefSeq" id="WP_069584542.1">
    <property type="nucleotide sequence ID" value="NZ_LMVM01000006.1"/>
</dbReference>
<name>A0A2A2H7G0_METBR</name>
<dbReference type="GO" id="GO:0005524">
    <property type="term" value="F:ATP binding"/>
    <property type="evidence" value="ECO:0007669"/>
    <property type="project" value="UniProtKB-KW"/>
</dbReference>
<feature type="transmembrane region" description="Helical" evidence="7">
    <location>
        <begin position="21"/>
        <end position="42"/>
    </location>
</feature>
<accession>A0A2A2H7G0</accession>
<dbReference type="SMART" id="SM00382">
    <property type="entry name" value="AAA"/>
    <property type="match status" value="1"/>
</dbReference>
<protein>
    <submittedName>
        <fullName evidence="10">Multidrug ABC transporter ATP-binding protein</fullName>
    </submittedName>
</protein>
<dbReference type="Pfam" id="PF00005">
    <property type="entry name" value="ABC_tran"/>
    <property type="match status" value="1"/>
</dbReference>
<evidence type="ECO:0000256" key="6">
    <source>
        <dbReference type="ARBA" id="ARBA00023136"/>
    </source>
</evidence>
<gene>
    <name evidence="10" type="ORF">ASJ80_09750</name>
</gene>
<evidence type="ECO:0000256" key="7">
    <source>
        <dbReference type="SAM" id="Phobius"/>
    </source>
</evidence>
<dbReference type="GO" id="GO:0016020">
    <property type="term" value="C:membrane"/>
    <property type="evidence" value="ECO:0007669"/>
    <property type="project" value="UniProtKB-SubCell"/>
</dbReference>
<evidence type="ECO:0000313" key="10">
    <source>
        <dbReference type="EMBL" id="PAV05401.1"/>
    </source>
</evidence>
<feature type="transmembrane region" description="Helical" evidence="7">
    <location>
        <begin position="248"/>
        <end position="266"/>
    </location>
</feature>
<dbReference type="Proteomes" id="UP000217784">
    <property type="component" value="Unassembled WGS sequence"/>
</dbReference>
<dbReference type="PROSITE" id="PS50929">
    <property type="entry name" value="ABC_TM1F"/>
    <property type="match status" value="1"/>
</dbReference>
<dbReference type="SUPFAM" id="SSF52540">
    <property type="entry name" value="P-loop containing nucleoside triphosphate hydrolases"/>
    <property type="match status" value="1"/>
</dbReference>
<feature type="transmembrane region" description="Helical" evidence="7">
    <location>
        <begin position="159"/>
        <end position="179"/>
    </location>
</feature>
<comment type="subcellular location">
    <subcellularLocation>
        <location evidence="1">Membrane</location>
        <topology evidence="1">Multi-pass membrane protein</topology>
    </subcellularLocation>
</comment>
<feature type="transmembrane region" description="Helical" evidence="7">
    <location>
        <begin position="272"/>
        <end position="292"/>
    </location>
</feature>
<comment type="caution">
    <text evidence="10">The sequence shown here is derived from an EMBL/GenBank/DDBJ whole genome shotgun (WGS) entry which is preliminary data.</text>
</comment>
<sequence>MVKKSFKFFFNKFIRQHILTLIIILALGFSSLLFSFISPLLIKSLIDDVFVGRKVDLFGYIVIGIIGMYAVSSISNYFKGFITGKLQLTLLKEVSGSIFGVIQFASLESTQELKVGDLITRIMGNTQIAINVPVSIIPQFFMSVVGITVPFFIMMSLNFQLAIIVMSPVILFVLVSSIFGKKMQNIQKIFLENNASVYSFLKESLSIISLIKVFGLESWSQNRFKGQIDDYFTTSISYTRMSSMNSSLSSLILGIPVVLLIIFGGYKVLEGTISIGTFTAFISYTSIFFSPISQLSSLWTSYKSALPAFDRISEIFDMEMGKSGNKEIKIKYGNIKMEDVWFSYDNRRILKGFNAAFGKGLNYIVGDNGAGKSTILKLICSLYNVDKGTIEIDGQDITEIKRESLNRAISMIFADPYLFDGSIYENIRIGNLEASQDDVIRVAKLVKIHNFIERTPEKYNTNVGEDGLLLSSGEKQKIALARAVLKDSPIILLDEVTKSVDADSREAINEVINGLKNKKTVIIITHNASEIDNEGNIVYLGT</sequence>
<dbReference type="SUPFAM" id="SSF90123">
    <property type="entry name" value="ABC transporter transmembrane region"/>
    <property type="match status" value="1"/>
</dbReference>
<dbReference type="CDD" id="cd07346">
    <property type="entry name" value="ABC_6TM_exporters"/>
    <property type="match status" value="1"/>
</dbReference>
<dbReference type="InterPro" id="IPR039421">
    <property type="entry name" value="Type_1_exporter"/>
</dbReference>
<keyword evidence="6 7" id="KW-0472">Membrane</keyword>
<dbReference type="GO" id="GO:0015421">
    <property type="term" value="F:ABC-type oligopeptide transporter activity"/>
    <property type="evidence" value="ECO:0007669"/>
    <property type="project" value="TreeGrafter"/>
</dbReference>
<evidence type="ECO:0000259" key="8">
    <source>
        <dbReference type="PROSITE" id="PS50893"/>
    </source>
</evidence>